<evidence type="ECO:0000313" key="1">
    <source>
        <dbReference type="EMBL" id="KAH6925894.1"/>
    </source>
</evidence>
<name>A0ACB7RWQ6_HYAAI</name>
<evidence type="ECO:0000313" key="2">
    <source>
        <dbReference type="Proteomes" id="UP000821845"/>
    </source>
</evidence>
<gene>
    <name evidence="1" type="ORF">HPB50_011809</name>
</gene>
<proteinExistence type="predicted"/>
<dbReference type="Proteomes" id="UP000821845">
    <property type="component" value="Chromosome 7"/>
</dbReference>
<reference evidence="1" key="1">
    <citation type="submission" date="2020-05" db="EMBL/GenBank/DDBJ databases">
        <title>Large-scale comparative analyses of tick genomes elucidate their genetic diversity and vector capacities.</title>
        <authorList>
            <person name="Jia N."/>
            <person name="Wang J."/>
            <person name="Shi W."/>
            <person name="Du L."/>
            <person name="Sun Y."/>
            <person name="Zhan W."/>
            <person name="Jiang J."/>
            <person name="Wang Q."/>
            <person name="Zhang B."/>
            <person name="Ji P."/>
            <person name="Sakyi L.B."/>
            <person name="Cui X."/>
            <person name="Yuan T."/>
            <person name="Jiang B."/>
            <person name="Yang W."/>
            <person name="Lam T.T.-Y."/>
            <person name="Chang Q."/>
            <person name="Ding S."/>
            <person name="Wang X."/>
            <person name="Zhu J."/>
            <person name="Ruan X."/>
            <person name="Zhao L."/>
            <person name="Wei J."/>
            <person name="Que T."/>
            <person name="Du C."/>
            <person name="Cheng J."/>
            <person name="Dai P."/>
            <person name="Han X."/>
            <person name="Huang E."/>
            <person name="Gao Y."/>
            <person name="Liu J."/>
            <person name="Shao H."/>
            <person name="Ye R."/>
            <person name="Li L."/>
            <person name="Wei W."/>
            <person name="Wang X."/>
            <person name="Wang C."/>
            <person name="Yang T."/>
            <person name="Huo Q."/>
            <person name="Li W."/>
            <person name="Guo W."/>
            <person name="Chen H."/>
            <person name="Zhou L."/>
            <person name="Ni X."/>
            <person name="Tian J."/>
            <person name="Zhou Y."/>
            <person name="Sheng Y."/>
            <person name="Liu T."/>
            <person name="Pan Y."/>
            <person name="Xia L."/>
            <person name="Li J."/>
            <person name="Zhao F."/>
            <person name="Cao W."/>
        </authorList>
    </citation>
    <scope>NUCLEOTIDE SEQUENCE</scope>
    <source>
        <strain evidence="1">Hyas-2018</strain>
    </source>
</reference>
<dbReference type="EMBL" id="CM023487">
    <property type="protein sequence ID" value="KAH6925894.1"/>
    <property type="molecule type" value="Genomic_DNA"/>
</dbReference>
<comment type="caution">
    <text evidence="1">The sequence shown here is derived from an EMBL/GenBank/DDBJ whole genome shotgun (WGS) entry which is preliminary data.</text>
</comment>
<protein>
    <submittedName>
        <fullName evidence="1">Uncharacterized protein</fullName>
    </submittedName>
</protein>
<keyword evidence="2" id="KW-1185">Reference proteome</keyword>
<sequence length="236" mass="26535">MIVDRRASSLMKQRERSADKNSNRTRHRTRSDCSGKTNSKSSNIDGTSVQTLSSRNYLHPATLCRLPNRYPEKAPHHQAGRKPGQGPDPAPLTQKSESLRRKPLGEKLIRRCKENDTANQASKPQGTPPLSEHRVKEIIAMEVRKETQIMAAFAGEIRQQLQQHITIQLAPIHAIFQELSTFVSYAKQNHITKATVENILNSTEAACKKARKDLHNASRPESMTLDEDRQTAQDGD</sequence>
<accession>A0ACB7RWQ6</accession>
<organism evidence="1 2">
    <name type="scientific">Hyalomma asiaticum</name>
    <name type="common">Tick</name>
    <dbReference type="NCBI Taxonomy" id="266040"/>
    <lineage>
        <taxon>Eukaryota</taxon>
        <taxon>Metazoa</taxon>
        <taxon>Ecdysozoa</taxon>
        <taxon>Arthropoda</taxon>
        <taxon>Chelicerata</taxon>
        <taxon>Arachnida</taxon>
        <taxon>Acari</taxon>
        <taxon>Parasitiformes</taxon>
        <taxon>Ixodida</taxon>
        <taxon>Ixodoidea</taxon>
        <taxon>Ixodidae</taxon>
        <taxon>Hyalomminae</taxon>
        <taxon>Hyalomma</taxon>
    </lineage>
</organism>